<proteinExistence type="predicted"/>
<accession>A0A5J4NWC7</accession>
<evidence type="ECO:0000313" key="2">
    <source>
        <dbReference type="Proteomes" id="UP000324629"/>
    </source>
</evidence>
<sequence length="103" mass="11944">MYPHPLAFMNSVLFWMHSNATHVLFRTSPHALLLCLICCLSTFFLRPQENVSYFTPSSSKYCCFETVLFQGSFGCNYRCFSLWNRCLSSAVSWTCYMHLTLSV</sequence>
<name>A0A5J4NWC7_9TREM</name>
<dbReference type="AlphaFoldDB" id="A0A5J4NWC7"/>
<gene>
    <name evidence="1" type="ORF">DEA37_0008780</name>
</gene>
<keyword evidence="2" id="KW-1185">Reference proteome</keyword>
<protein>
    <submittedName>
        <fullName evidence="1">Uncharacterized protein</fullName>
    </submittedName>
</protein>
<reference evidence="1 2" key="1">
    <citation type="journal article" date="2019" name="Gigascience">
        <title>Whole-genome sequence of the oriental lung fluke Paragonimus westermani.</title>
        <authorList>
            <person name="Oey H."/>
            <person name="Zakrzewski M."/>
            <person name="Narain K."/>
            <person name="Devi K.R."/>
            <person name="Agatsuma T."/>
            <person name="Nawaratna S."/>
            <person name="Gobert G.N."/>
            <person name="Jones M.K."/>
            <person name="Ragan M.A."/>
            <person name="McManus D.P."/>
            <person name="Krause L."/>
        </authorList>
    </citation>
    <scope>NUCLEOTIDE SEQUENCE [LARGE SCALE GENOMIC DNA]</scope>
    <source>
        <strain evidence="1 2">IND2009</strain>
    </source>
</reference>
<dbReference type="Proteomes" id="UP000324629">
    <property type="component" value="Unassembled WGS sequence"/>
</dbReference>
<comment type="caution">
    <text evidence="1">The sequence shown here is derived from an EMBL/GenBank/DDBJ whole genome shotgun (WGS) entry which is preliminary data.</text>
</comment>
<evidence type="ECO:0000313" key="1">
    <source>
        <dbReference type="EMBL" id="KAA3679831.1"/>
    </source>
</evidence>
<organism evidence="1 2">
    <name type="scientific">Paragonimus westermani</name>
    <dbReference type="NCBI Taxonomy" id="34504"/>
    <lineage>
        <taxon>Eukaryota</taxon>
        <taxon>Metazoa</taxon>
        <taxon>Spiralia</taxon>
        <taxon>Lophotrochozoa</taxon>
        <taxon>Platyhelminthes</taxon>
        <taxon>Trematoda</taxon>
        <taxon>Digenea</taxon>
        <taxon>Plagiorchiida</taxon>
        <taxon>Troglotremata</taxon>
        <taxon>Troglotrematidae</taxon>
        <taxon>Paragonimus</taxon>
    </lineage>
</organism>
<dbReference type="EMBL" id="QNGE01000618">
    <property type="protein sequence ID" value="KAA3679831.1"/>
    <property type="molecule type" value="Genomic_DNA"/>
</dbReference>